<name>A0ABW0QME0_9GAMM</name>
<accession>A0ABW0QME0</accession>
<evidence type="ECO:0008006" key="4">
    <source>
        <dbReference type="Google" id="ProtNLM"/>
    </source>
</evidence>
<feature type="transmembrane region" description="Helical" evidence="1">
    <location>
        <begin position="44"/>
        <end position="64"/>
    </location>
</feature>
<organism evidence="2 3">
    <name type="scientific">Rhodanobacter ginsengisoli</name>
    <dbReference type="NCBI Taxonomy" id="418646"/>
    <lineage>
        <taxon>Bacteria</taxon>
        <taxon>Pseudomonadati</taxon>
        <taxon>Pseudomonadota</taxon>
        <taxon>Gammaproteobacteria</taxon>
        <taxon>Lysobacterales</taxon>
        <taxon>Rhodanobacteraceae</taxon>
        <taxon>Rhodanobacter</taxon>
    </lineage>
</organism>
<feature type="transmembrane region" description="Helical" evidence="1">
    <location>
        <begin position="308"/>
        <end position="326"/>
    </location>
</feature>
<keyword evidence="1" id="KW-0472">Membrane</keyword>
<keyword evidence="3" id="KW-1185">Reference proteome</keyword>
<dbReference type="Proteomes" id="UP001596114">
    <property type="component" value="Unassembled WGS sequence"/>
</dbReference>
<keyword evidence="1" id="KW-0812">Transmembrane</keyword>
<proteinExistence type="predicted"/>
<evidence type="ECO:0000256" key="1">
    <source>
        <dbReference type="SAM" id="Phobius"/>
    </source>
</evidence>
<protein>
    <recommendedName>
        <fullName evidence="4">Elongation factor-1 alpha</fullName>
    </recommendedName>
</protein>
<feature type="transmembrane region" description="Helical" evidence="1">
    <location>
        <begin position="280"/>
        <end position="301"/>
    </location>
</feature>
<sequence length="369" mass="41065">MSNNEVPGQQRLAARISALVIGALTIFAPWYISGPLATLNRGIFWTYIITGVLMVTVAVVALIWRRAFWPAWGFFLLTVWIILAPDALSSAAKDVSLMHFILGAAGIVVSIFWIRRMFGRIPRDRPVVKGRTFRDCSSSERTLYGLVICVLGLGYCMALGYLYLTHAGLNGKPGISVQDIAITYYGNRSGTRLELMLRGQMRDKISPDEMDRVVAWLKSGSTEDEYDETIYPIIMKDCASCHSPKSGKNLKDYTTYEGIIPVATVDHGMSIETLVKLSHIHLFGIGLVTFVLGFVFCFSMLPAWFKNVVIVAPFFAMVIDIATWYLTKWDPVFAYTVVVSGLILGSAWGIQIFVSLYQIIFLPAAEKKA</sequence>
<keyword evidence="1" id="KW-1133">Transmembrane helix</keyword>
<dbReference type="EMBL" id="JBHSNF010000002">
    <property type="protein sequence ID" value="MFC5526131.1"/>
    <property type="molecule type" value="Genomic_DNA"/>
</dbReference>
<evidence type="ECO:0000313" key="2">
    <source>
        <dbReference type="EMBL" id="MFC5526131.1"/>
    </source>
</evidence>
<feature type="transmembrane region" description="Helical" evidence="1">
    <location>
        <begin position="12"/>
        <end position="32"/>
    </location>
</feature>
<feature type="transmembrane region" description="Helical" evidence="1">
    <location>
        <begin position="332"/>
        <end position="360"/>
    </location>
</feature>
<gene>
    <name evidence="2" type="ORF">ACFPPA_10285</name>
</gene>
<feature type="transmembrane region" description="Helical" evidence="1">
    <location>
        <begin position="71"/>
        <end position="91"/>
    </location>
</feature>
<evidence type="ECO:0000313" key="3">
    <source>
        <dbReference type="Proteomes" id="UP001596114"/>
    </source>
</evidence>
<dbReference type="RefSeq" id="WP_377319676.1">
    <property type="nucleotide sequence ID" value="NZ_JBHSNF010000002.1"/>
</dbReference>
<feature type="transmembrane region" description="Helical" evidence="1">
    <location>
        <begin position="97"/>
        <end position="115"/>
    </location>
</feature>
<reference evidence="3" key="1">
    <citation type="journal article" date="2019" name="Int. J. Syst. Evol. Microbiol.">
        <title>The Global Catalogue of Microorganisms (GCM) 10K type strain sequencing project: providing services to taxonomists for standard genome sequencing and annotation.</title>
        <authorList>
            <consortium name="The Broad Institute Genomics Platform"/>
            <consortium name="The Broad Institute Genome Sequencing Center for Infectious Disease"/>
            <person name="Wu L."/>
            <person name="Ma J."/>
        </authorList>
    </citation>
    <scope>NUCLEOTIDE SEQUENCE [LARGE SCALE GENOMIC DNA]</scope>
    <source>
        <strain evidence="3">CGMCC 1.16619</strain>
    </source>
</reference>
<comment type="caution">
    <text evidence="2">The sequence shown here is derived from an EMBL/GenBank/DDBJ whole genome shotgun (WGS) entry which is preliminary data.</text>
</comment>
<feature type="transmembrane region" description="Helical" evidence="1">
    <location>
        <begin position="143"/>
        <end position="164"/>
    </location>
</feature>